<name>A0ABN9Y3I0_9DINO</name>
<dbReference type="EMBL" id="CAUYUJ010021515">
    <property type="protein sequence ID" value="CAK0905168.1"/>
    <property type="molecule type" value="Genomic_DNA"/>
</dbReference>
<organism evidence="1 2">
    <name type="scientific">Prorocentrum cordatum</name>
    <dbReference type="NCBI Taxonomy" id="2364126"/>
    <lineage>
        <taxon>Eukaryota</taxon>
        <taxon>Sar</taxon>
        <taxon>Alveolata</taxon>
        <taxon>Dinophyceae</taxon>
        <taxon>Prorocentrales</taxon>
        <taxon>Prorocentraceae</taxon>
        <taxon>Prorocentrum</taxon>
    </lineage>
</organism>
<gene>
    <name evidence="1" type="ORF">PCOR1329_LOCUS80958</name>
</gene>
<dbReference type="Proteomes" id="UP001189429">
    <property type="component" value="Unassembled WGS sequence"/>
</dbReference>
<sequence>MLDEGVLQGPFGSWHANSLFAVLLRTEQQLQNDGISLSRIQRVLKGPAGHGSASFQSVAVDLISRHCGPGHLHRTARKLARWNFAGDEAALVARVLEVFEILRRWCPPRVASAYLRTLFNGWVARRRMRHAEKSGVDKPCQCLLGCESGDDSIEHYSVCPAVWGHLRRDRPGGLGVKMPPAMLSFFLLDPGTSEEDVVRLAPFNYGVYRAANYFRFETTDTGVSTRTLLPRWVERGAEKSRARRLLYDVR</sequence>
<evidence type="ECO:0000313" key="2">
    <source>
        <dbReference type="Proteomes" id="UP001189429"/>
    </source>
</evidence>
<accession>A0ABN9Y3I0</accession>
<protein>
    <submittedName>
        <fullName evidence="1">Uncharacterized protein</fullName>
    </submittedName>
</protein>
<keyword evidence="2" id="KW-1185">Reference proteome</keyword>
<evidence type="ECO:0000313" key="1">
    <source>
        <dbReference type="EMBL" id="CAK0905168.1"/>
    </source>
</evidence>
<proteinExistence type="predicted"/>
<reference evidence="1" key="1">
    <citation type="submission" date="2023-10" db="EMBL/GenBank/DDBJ databases">
        <authorList>
            <person name="Chen Y."/>
            <person name="Shah S."/>
            <person name="Dougan E. K."/>
            <person name="Thang M."/>
            <person name="Chan C."/>
        </authorList>
    </citation>
    <scope>NUCLEOTIDE SEQUENCE [LARGE SCALE GENOMIC DNA]</scope>
</reference>
<comment type="caution">
    <text evidence="1">The sequence shown here is derived from an EMBL/GenBank/DDBJ whole genome shotgun (WGS) entry which is preliminary data.</text>
</comment>